<evidence type="ECO:0000313" key="2">
    <source>
        <dbReference type="EMBL" id="ALB29994.1"/>
    </source>
</evidence>
<keyword evidence="3" id="KW-1185">Reference proteome</keyword>
<gene>
    <name evidence="2" type="ORF">JP39_11855</name>
</gene>
<name>A0A0K2LFB8_9LACO</name>
<dbReference type="Proteomes" id="UP000061546">
    <property type="component" value="Chromosome"/>
</dbReference>
<dbReference type="Pfam" id="PF06114">
    <property type="entry name" value="Peptidase_M78"/>
    <property type="match status" value="1"/>
</dbReference>
<dbReference type="PANTHER" id="PTHR43236:SF2">
    <property type="entry name" value="BLL0069 PROTEIN"/>
    <property type="match status" value="1"/>
</dbReference>
<dbReference type="GO" id="GO:0003677">
    <property type="term" value="F:DNA binding"/>
    <property type="evidence" value="ECO:0007669"/>
    <property type="project" value="UniProtKB-KW"/>
</dbReference>
<proteinExistence type="predicted"/>
<evidence type="ECO:0000313" key="3">
    <source>
        <dbReference type="Proteomes" id="UP000061546"/>
    </source>
</evidence>
<dbReference type="InterPro" id="IPR010359">
    <property type="entry name" value="IrrE_HExxH"/>
</dbReference>
<dbReference type="RefSeq" id="WP_041498951.1">
    <property type="nucleotide sequence ID" value="NZ_BJDV01000004.1"/>
</dbReference>
<evidence type="ECO:0000259" key="1">
    <source>
        <dbReference type="Pfam" id="PF06114"/>
    </source>
</evidence>
<dbReference type="OrthoDB" id="9796786at2"/>
<accession>A0A0K2LFB8</accession>
<reference evidence="2 3" key="1">
    <citation type="submission" date="2015-08" db="EMBL/GenBank/DDBJ databases">
        <title>Genomic sequence of Lactobacillus heilongjiangensis DSM 28069, isolated from Chinese traditional pickle.</title>
        <authorList>
            <person name="Jiang X."/>
            <person name="Zheng B."/>
            <person name="Cheng H."/>
        </authorList>
    </citation>
    <scope>NUCLEOTIDE SEQUENCE [LARGE SCALE GENOMIC DNA]</scope>
    <source>
        <strain evidence="2 3">DSM 28069</strain>
    </source>
</reference>
<dbReference type="InterPro" id="IPR052345">
    <property type="entry name" value="Rad_response_metalloprotease"/>
</dbReference>
<dbReference type="AlphaFoldDB" id="A0A0K2LFB8"/>
<dbReference type="Gene3D" id="1.10.10.2910">
    <property type="match status" value="1"/>
</dbReference>
<protein>
    <submittedName>
        <fullName evidence="2">DNA-binding protein</fullName>
    </submittedName>
</protein>
<organism evidence="2 3">
    <name type="scientific">Companilactobacillus heilongjiangensis</name>
    <dbReference type="NCBI Taxonomy" id="1074467"/>
    <lineage>
        <taxon>Bacteria</taxon>
        <taxon>Bacillati</taxon>
        <taxon>Bacillota</taxon>
        <taxon>Bacilli</taxon>
        <taxon>Lactobacillales</taxon>
        <taxon>Lactobacillaceae</taxon>
        <taxon>Companilactobacillus</taxon>
    </lineage>
</organism>
<feature type="domain" description="IrrE N-terminal-like" evidence="1">
    <location>
        <begin position="199"/>
        <end position="301"/>
    </location>
</feature>
<dbReference type="STRING" id="1074467.JP39_11855"/>
<dbReference type="KEGG" id="lhi:JP39_11855"/>
<keyword evidence="2" id="KW-0238">DNA-binding</keyword>
<dbReference type="EMBL" id="CP012559">
    <property type="protein sequence ID" value="ALB29994.1"/>
    <property type="molecule type" value="Genomic_DNA"/>
</dbReference>
<sequence>MVTARIDVKPEILQWVQNNTGTVLNDTWIEKINKWLNNDGKPTVNQLKELSRKAQIPFGYFFLDNVPNEELPLLKFRTVNNVDIDRPSRNLIDVIHSMEIKQNWVSDYRKQNDYPTSIFSNGYKLIENLDCMNEEQIAEKIMSSLDLKLGWNTELKNRKSFNLLRSKLDQVGVVMYSGIVGSNTHRALSQSEFRAFALDDKYAPLIFINSNDSYNAMLFSLVHELIHIWYGTSELYNDDFKNNYQVLNPKSEQEINHISESIIFPKNLFLDRWKRQEVTGIDRIKSVAKYFDASPLSTGIRAHRLRLISQDDVKRLKTELNQEYQRNKRHQKEIGGGNYYATKAAQTDSAFAMEVERGVNSGNLGFNSAFELLGVKNSTAFDRLLNTIREKGLDIE</sequence>
<dbReference type="PANTHER" id="PTHR43236">
    <property type="entry name" value="ANTITOXIN HIGA1"/>
    <property type="match status" value="1"/>
</dbReference>